<feature type="compositionally biased region" description="Polar residues" evidence="1">
    <location>
        <begin position="162"/>
        <end position="171"/>
    </location>
</feature>
<feature type="chain" id="PRO_5041271570" evidence="3">
    <location>
        <begin position="19"/>
        <end position="279"/>
    </location>
</feature>
<dbReference type="Proteomes" id="UP001178507">
    <property type="component" value="Unassembled WGS sequence"/>
</dbReference>
<evidence type="ECO:0000256" key="1">
    <source>
        <dbReference type="SAM" id="MobiDB-lite"/>
    </source>
</evidence>
<reference evidence="4" key="1">
    <citation type="submission" date="2023-08" db="EMBL/GenBank/DDBJ databases">
        <authorList>
            <person name="Chen Y."/>
            <person name="Shah S."/>
            <person name="Dougan E. K."/>
            <person name="Thang M."/>
            <person name="Chan C."/>
        </authorList>
    </citation>
    <scope>NUCLEOTIDE SEQUENCE</scope>
</reference>
<name>A0AA36NBU0_9DINO</name>
<feature type="signal peptide" evidence="3">
    <location>
        <begin position="1"/>
        <end position="18"/>
    </location>
</feature>
<feature type="region of interest" description="Disordered" evidence="1">
    <location>
        <begin position="151"/>
        <end position="171"/>
    </location>
</feature>
<keyword evidence="5" id="KW-1185">Reference proteome</keyword>
<keyword evidence="2" id="KW-0812">Transmembrane</keyword>
<accession>A0AA36NBU0</accession>
<feature type="compositionally biased region" description="Low complexity" evidence="1">
    <location>
        <begin position="265"/>
        <end position="279"/>
    </location>
</feature>
<keyword evidence="2" id="KW-1133">Transmembrane helix</keyword>
<evidence type="ECO:0000256" key="3">
    <source>
        <dbReference type="SAM" id="SignalP"/>
    </source>
</evidence>
<gene>
    <name evidence="4" type="ORF">EVOR1521_LOCUS28518</name>
</gene>
<organism evidence="4 5">
    <name type="scientific">Effrenium voratum</name>
    <dbReference type="NCBI Taxonomy" id="2562239"/>
    <lineage>
        <taxon>Eukaryota</taxon>
        <taxon>Sar</taxon>
        <taxon>Alveolata</taxon>
        <taxon>Dinophyceae</taxon>
        <taxon>Suessiales</taxon>
        <taxon>Symbiodiniaceae</taxon>
        <taxon>Effrenium</taxon>
    </lineage>
</organism>
<protein>
    <submittedName>
        <fullName evidence="4">Uncharacterized protein</fullName>
    </submittedName>
</protein>
<keyword evidence="2" id="KW-0472">Membrane</keyword>
<dbReference type="AlphaFoldDB" id="A0AA36NBU0"/>
<comment type="caution">
    <text evidence="4">The sequence shown here is derived from an EMBL/GenBank/DDBJ whole genome shotgun (WGS) entry which is preliminary data.</text>
</comment>
<sequence length="279" mass="30757">MGWAAAALIYLTLNIIFAVQEGIHGSDGEFRIAWFAFVLATVMFSCVRAHVLRYEFLVARKLPKLESEPEGFDDSRGHFMAQAQASPMWLQPPQGLPLPSPMLLQWEDPRLDLPTAEQQSDLANKAHQLEALQNYLVSLQRAVQVEREKVTQEAPSWEQPASCEQSAQLRSEAQAASPQLAALSENMAQAEDFATKIHQWFASEGPKIKGYQESTDPSVVLVQDIRGIRQQVGLLGSRWQQLQVLLGKEASLSESGRAPSKEVGRAAGLQAAGQRLQAG</sequence>
<keyword evidence="3" id="KW-0732">Signal</keyword>
<feature type="region of interest" description="Disordered" evidence="1">
    <location>
        <begin position="251"/>
        <end position="279"/>
    </location>
</feature>
<feature type="transmembrane region" description="Helical" evidence="2">
    <location>
        <begin position="34"/>
        <end position="51"/>
    </location>
</feature>
<evidence type="ECO:0000313" key="5">
    <source>
        <dbReference type="Proteomes" id="UP001178507"/>
    </source>
</evidence>
<dbReference type="EMBL" id="CAUJNA010003638">
    <property type="protein sequence ID" value="CAJ1406595.1"/>
    <property type="molecule type" value="Genomic_DNA"/>
</dbReference>
<proteinExistence type="predicted"/>
<evidence type="ECO:0000313" key="4">
    <source>
        <dbReference type="EMBL" id="CAJ1406595.1"/>
    </source>
</evidence>
<evidence type="ECO:0000256" key="2">
    <source>
        <dbReference type="SAM" id="Phobius"/>
    </source>
</evidence>